<protein>
    <submittedName>
        <fullName evidence="1">Uncharacterized protein</fullName>
    </submittedName>
</protein>
<comment type="caution">
    <text evidence="1">The sequence shown here is derived from an EMBL/GenBank/DDBJ whole genome shotgun (WGS) entry which is preliminary data.</text>
</comment>
<organism evidence="1">
    <name type="scientific">gut metagenome</name>
    <dbReference type="NCBI Taxonomy" id="749906"/>
    <lineage>
        <taxon>unclassified sequences</taxon>
        <taxon>metagenomes</taxon>
        <taxon>organismal metagenomes</taxon>
    </lineage>
</organism>
<reference evidence="1" key="1">
    <citation type="journal article" date="2012" name="PLoS ONE">
        <title>Gene sets for utilization of primary and secondary nutrition supplies in the distal gut of endangered iberian lynx.</title>
        <authorList>
            <person name="Alcaide M."/>
            <person name="Messina E."/>
            <person name="Richter M."/>
            <person name="Bargiela R."/>
            <person name="Peplies J."/>
            <person name="Huws S.A."/>
            <person name="Newbold C.J."/>
            <person name="Golyshin P.N."/>
            <person name="Simon M.A."/>
            <person name="Lopez G."/>
            <person name="Yakimov M.M."/>
            <person name="Ferrer M."/>
        </authorList>
    </citation>
    <scope>NUCLEOTIDE SEQUENCE</scope>
</reference>
<proteinExistence type="predicted"/>
<accession>J9FGF1</accession>
<evidence type="ECO:0000313" key="1">
    <source>
        <dbReference type="EMBL" id="EJW93996.1"/>
    </source>
</evidence>
<dbReference type="EMBL" id="AMCI01006639">
    <property type="protein sequence ID" value="EJW93996.1"/>
    <property type="molecule type" value="Genomic_DNA"/>
</dbReference>
<feature type="non-terminal residue" evidence="1">
    <location>
        <position position="1"/>
    </location>
</feature>
<name>J9FGF1_9ZZZZ</name>
<sequence>EYEALDKFVSTEPGLALLA</sequence>
<dbReference type="AlphaFoldDB" id="J9FGF1"/>
<gene>
    <name evidence="1" type="ORF">EVA_17897</name>
</gene>